<dbReference type="EMBL" id="CP001618">
    <property type="protein sequence ID" value="ACQ79322.1"/>
    <property type="molecule type" value="Genomic_DNA"/>
</dbReference>
<gene>
    <name evidence="1" type="ordered locus">Bcav_1061</name>
</gene>
<protein>
    <recommendedName>
        <fullName evidence="3">Mini-circle protein</fullName>
    </recommendedName>
</protein>
<dbReference type="InterPro" id="IPR034660">
    <property type="entry name" value="DinB/YfiT-like"/>
</dbReference>
<evidence type="ECO:0008006" key="3">
    <source>
        <dbReference type="Google" id="ProtNLM"/>
    </source>
</evidence>
<sequence>MDRATKQSGQAEPAEDADERDVVLGWLAFHRDALARNCAGLSPDQLVLESAPPSDLTLLGLVRHLTEMERWYLTASLSGRDLPDLYCTPEDDAADIVGLDASMVDDSFDHWYAEIASVDALLAELTLDDPTASGGSTVRWCVLKVVEEYARHNGHADLIRERIDGAVGE</sequence>
<dbReference type="eggNOG" id="COG2318">
    <property type="taxonomic scope" value="Bacteria"/>
</dbReference>
<name>C5C0D6_BEUC1</name>
<dbReference type="InterPro" id="IPR007061">
    <property type="entry name" value="MST-like"/>
</dbReference>
<keyword evidence="2" id="KW-1185">Reference proteome</keyword>
<organism evidence="1 2">
    <name type="scientific">Beutenbergia cavernae (strain ATCC BAA-8 / DSM 12333 / CCUG 43141 / JCM 11478 / NBRC 16432 / NCIMB 13614 / HKI 0122)</name>
    <dbReference type="NCBI Taxonomy" id="471853"/>
    <lineage>
        <taxon>Bacteria</taxon>
        <taxon>Bacillati</taxon>
        <taxon>Actinomycetota</taxon>
        <taxon>Actinomycetes</taxon>
        <taxon>Micrococcales</taxon>
        <taxon>Beutenbergiaceae</taxon>
        <taxon>Beutenbergia</taxon>
    </lineage>
</organism>
<dbReference type="Gene3D" id="1.20.120.450">
    <property type="entry name" value="dinb family like domain"/>
    <property type="match status" value="1"/>
</dbReference>
<accession>C5C0D6</accession>
<evidence type="ECO:0000313" key="1">
    <source>
        <dbReference type="EMBL" id="ACQ79322.1"/>
    </source>
</evidence>
<dbReference type="Pfam" id="PF04978">
    <property type="entry name" value="MST"/>
    <property type="match status" value="1"/>
</dbReference>
<dbReference type="OrthoDB" id="4548523at2"/>
<reference evidence="1 2" key="1">
    <citation type="journal article" date="2009" name="Stand. Genomic Sci.">
        <title>Complete genome sequence of Beutenbergia cavernae type strain (HKI 0122).</title>
        <authorList>
            <person name="Land M."/>
            <person name="Pukall R."/>
            <person name="Abt B."/>
            <person name="Goker M."/>
            <person name="Rohde M."/>
            <person name="Glavina Del Rio T."/>
            <person name="Tice H."/>
            <person name="Copeland A."/>
            <person name="Cheng J.F."/>
            <person name="Lucas S."/>
            <person name="Chen F."/>
            <person name="Nolan M."/>
            <person name="Bruce D."/>
            <person name="Goodwin L."/>
            <person name="Pitluck S."/>
            <person name="Ivanova N."/>
            <person name="Mavromatis K."/>
            <person name="Ovchinnikova G."/>
            <person name="Pati A."/>
            <person name="Chen A."/>
            <person name="Palaniappan K."/>
            <person name="Hauser L."/>
            <person name="Chang Y.J."/>
            <person name="Jefferies C.C."/>
            <person name="Saunders E."/>
            <person name="Brettin T."/>
            <person name="Detter J.C."/>
            <person name="Han C."/>
            <person name="Chain P."/>
            <person name="Bristow J."/>
            <person name="Eisen J.A."/>
            <person name="Markowitz V."/>
            <person name="Hugenholtz P."/>
            <person name="Kyrpides N.C."/>
            <person name="Klenk H.P."/>
            <person name="Lapidus A."/>
        </authorList>
    </citation>
    <scope>NUCLEOTIDE SEQUENCE [LARGE SCALE GENOMIC DNA]</scope>
    <source>
        <strain evidence="2">ATCC BAA-8 / DSM 12333 / NBRC 16432</strain>
    </source>
</reference>
<dbReference type="RefSeq" id="WP_015881562.1">
    <property type="nucleotide sequence ID" value="NC_012669.1"/>
</dbReference>
<dbReference type="STRING" id="471853.Bcav_1061"/>
<dbReference type="KEGG" id="bcv:Bcav_1061"/>
<dbReference type="AlphaFoldDB" id="C5C0D6"/>
<proteinExistence type="predicted"/>
<dbReference type="HOGENOM" id="CLU_097062_2_0_11"/>
<dbReference type="Proteomes" id="UP000007962">
    <property type="component" value="Chromosome"/>
</dbReference>
<dbReference type="SUPFAM" id="SSF109854">
    <property type="entry name" value="DinB/YfiT-like putative metalloenzymes"/>
    <property type="match status" value="1"/>
</dbReference>
<evidence type="ECO:0000313" key="2">
    <source>
        <dbReference type="Proteomes" id="UP000007962"/>
    </source>
</evidence>